<evidence type="ECO:0000256" key="2">
    <source>
        <dbReference type="ARBA" id="ARBA00005967"/>
    </source>
</evidence>
<evidence type="ECO:0000256" key="12">
    <source>
        <dbReference type="ARBA" id="ARBA00022777"/>
    </source>
</evidence>
<organism evidence="25 26">
    <name type="scientific">Gemmobacter aquaticus</name>
    <dbReference type="NCBI Taxonomy" id="490185"/>
    <lineage>
        <taxon>Bacteria</taxon>
        <taxon>Pseudomonadati</taxon>
        <taxon>Pseudomonadota</taxon>
        <taxon>Alphaproteobacteria</taxon>
        <taxon>Rhodobacterales</taxon>
        <taxon>Paracoccaceae</taxon>
        <taxon>Gemmobacter</taxon>
    </lineage>
</organism>
<evidence type="ECO:0000256" key="13">
    <source>
        <dbReference type="ARBA" id="ARBA00022840"/>
    </source>
</evidence>
<gene>
    <name evidence="25" type="primary">dgkA</name>
    <name evidence="25" type="ORF">GCM10010991_08030</name>
</gene>
<evidence type="ECO:0000256" key="16">
    <source>
        <dbReference type="ARBA" id="ARBA00023098"/>
    </source>
</evidence>
<dbReference type="Proteomes" id="UP000598196">
    <property type="component" value="Unassembled WGS sequence"/>
</dbReference>
<dbReference type="GO" id="GO:0006654">
    <property type="term" value="P:phosphatidic acid biosynthetic process"/>
    <property type="evidence" value="ECO:0007669"/>
    <property type="project" value="InterPro"/>
</dbReference>
<dbReference type="EMBL" id="BMLP01000001">
    <property type="protein sequence ID" value="GGO26892.1"/>
    <property type="molecule type" value="Genomic_DNA"/>
</dbReference>
<comment type="caution">
    <text evidence="25">The sequence shown here is derived from an EMBL/GenBank/DDBJ whole genome shotgun (WGS) entry which is preliminary data.</text>
</comment>
<dbReference type="GO" id="GO:0004143">
    <property type="term" value="F:ATP-dependent diacylglycerol kinase activity"/>
    <property type="evidence" value="ECO:0007669"/>
    <property type="project" value="UniProtKB-EC"/>
</dbReference>
<evidence type="ECO:0000256" key="6">
    <source>
        <dbReference type="ARBA" id="ARBA00022516"/>
    </source>
</evidence>
<evidence type="ECO:0000256" key="3">
    <source>
        <dbReference type="ARBA" id="ARBA00012133"/>
    </source>
</evidence>
<evidence type="ECO:0000256" key="10">
    <source>
        <dbReference type="ARBA" id="ARBA00022723"/>
    </source>
</evidence>
<keyword evidence="11 22" id="KW-0547">Nucleotide-binding</keyword>
<keyword evidence="14 23" id="KW-0460">Magnesium</keyword>
<feature type="binding site" evidence="22">
    <location>
        <begin position="106"/>
        <end position="107"/>
    </location>
    <ligand>
        <name>ATP</name>
        <dbReference type="ChEBI" id="CHEBI:30616"/>
    </ligand>
</feature>
<keyword evidence="12 24" id="KW-0418">Kinase</keyword>
<feature type="binding site" evidence="21">
    <location>
        <position position="110"/>
    </location>
    <ligand>
        <name>substrate</name>
    </ligand>
</feature>
<dbReference type="Pfam" id="PF01219">
    <property type="entry name" value="DAGK_prokar"/>
    <property type="match status" value="1"/>
</dbReference>
<evidence type="ECO:0000256" key="14">
    <source>
        <dbReference type="ARBA" id="ARBA00022842"/>
    </source>
</evidence>
<evidence type="ECO:0000256" key="24">
    <source>
        <dbReference type="RuleBase" id="RU363065"/>
    </source>
</evidence>
<evidence type="ECO:0000256" key="20">
    <source>
        <dbReference type="PIRSR" id="PIRSR600829-1"/>
    </source>
</evidence>
<evidence type="ECO:0000256" key="11">
    <source>
        <dbReference type="ARBA" id="ARBA00022741"/>
    </source>
</evidence>
<name>A0A917YH22_9RHOB</name>
<feature type="binding site" evidence="21">
    <location>
        <position position="81"/>
    </location>
    <ligand>
        <name>substrate</name>
    </ligand>
</feature>
<evidence type="ECO:0000256" key="5">
    <source>
        <dbReference type="ARBA" id="ARBA00022475"/>
    </source>
</evidence>
<dbReference type="EC" id="2.7.1.107" evidence="3 24"/>
<dbReference type="InterPro" id="IPR000829">
    <property type="entry name" value="DAGK"/>
</dbReference>
<evidence type="ECO:0000256" key="22">
    <source>
        <dbReference type="PIRSR" id="PIRSR600829-3"/>
    </source>
</evidence>
<dbReference type="PANTHER" id="PTHR34299:SF1">
    <property type="entry name" value="DIACYLGLYCEROL KINASE"/>
    <property type="match status" value="1"/>
</dbReference>
<reference evidence="25 26" key="1">
    <citation type="journal article" date="2014" name="Int. J. Syst. Evol. Microbiol.">
        <title>Complete genome sequence of Corynebacterium casei LMG S-19264T (=DSM 44701T), isolated from a smear-ripened cheese.</title>
        <authorList>
            <consortium name="US DOE Joint Genome Institute (JGI-PGF)"/>
            <person name="Walter F."/>
            <person name="Albersmeier A."/>
            <person name="Kalinowski J."/>
            <person name="Ruckert C."/>
        </authorList>
    </citation>
    <scope>NUCLEOTIDE SEQUENCE [LARGE SCALE GENOMIC DNA]</scope>
    <source>
        <strain evidence="25 26">CGMCC 1.7029</strain>
    </source>
</reference>
<evidence type="ECO:0000313" key="25">
    <source>
        <dbReference type="EMBL" id="GGO26892.1"/>
    </source>
</evidence>
<comment type="similarity">
    <text evidence="2 24">Belongs to the bacterial diacylglycerol kinase family.</text>
</comment>
<keyword evidence="18" id="KW-0594">Phospholipid biosynthesis</keyword>
<proteinExistence type="inferred from homology"/>
<feature type="transmembrane region" description="Helical" evidence="24">
    <location>
        <begin position="108"/>
        <end position="131"/>
    </location>
</feature>
<keyword evidence="26" id="KW-1185">Reference proteome</keyword>
<evidence type="ECO:0000256" key="23">
    <source>
        <dbReference type="PIRSR" id="PIRSR600829-4"/>
    </source>
</evidence>
<evidence type="ECO:0000256" key="1">
    <source>
        <dbReference type="ARBA" id="ARBA00004429"/>
    </source>
</evidence>
<feature type="transmembrane region" description="Helical" evidence="24">
    <location>
        <begin position="65"/>
        <end position="87"/>
    </location>
</feature>
<keyword evidence="5" id="KW-1003">Cell membrane</keyword>
<accession>A0A917YH22</accession>
<evidence type="ECO:0000256" key="8">
    <source>
        <dbReference type="ARBA" id="ARBA00022679"/>
    </source>
</evidence>
<keyword evidence="13 22" id="KW-0067">ATP-binding</keyword>
<evidence type="ECO:0000256" key="4">
    <source>
        <dbReference type="ARBA" id="ARBA00017575"/>
    </source>
</evidence>
<evidence type="ECO:0000256" key="19">
    <source>
        <dbReference type="ARBA" id="ARBA00023264"/>
    </source>
</evidence>
<keyword evidence="8 24" id="KW-0808">Transferase</keyword>
<protein>
    <recommendedName>
        <fullName evidence="4 24">Diacylglycerol kinase</fullName>
        <ecNumber evidence="3 24">2.7.1.107</ecNumber>
    </recommendedName>
</protein>
<comment type="function">
    <text evidence="24">Catalyzes the ATP-dependent phosphorylation of sn-l,2-diacylglycerol (DAG) to phosphatidic acid. Involved in the recycling of diacylglycerol produced as a by-product during membrane-derived oligosaccharide (MDO) biosynthesis.</text>
</comment>
<keyword evidence="9 24" id="KW-0812">Transmembrane</keyword>
<dbReference type="GO" id="GO:0005886">
    <property type="term" value="C:plasma membrane"/>
    <property type="evidence" value="ECO:0007669"/>
    <property type="project" value="UniProtKB-SubCell"/>
</dbReference>
<evidence type="ECO:0000256" key="21">
    <source>
        <dbReference type="PIRSR" id="PIRSR600829-2"/>
    </source>
</evidence>
<dbReference type="Gene3D" id="1.10.287.3610">
    <property type="match status" value="1"/>
</dbReference>
<feature type="binding site" evidence="23">
    <location>
        <position position="40"/>
    </location>
    <ligand>
        <name>a divalent metal cation</name>
        <dbReference type="ChEBI" id="CHEBI:60240"/>
    </ligand>
</feature>
<dbReference type="PANTHER" id="PTHR34299">
    <property type="entry name" value="DIACYLGLYCEROL KINASE"/>
    <property type="match status" value="1"/>
</dbReference>
<evidence type="ECO:0000256" key="9">
    <source>
        <dbReference type="ARBA" id="ARBA00022692"/>
    </source>
</evidence>
<feature type="binding site" evidence="23">
    <location>
        <position position="88"/>
    </location>
    <ligand>
        <name>a divalent metal cation</name>
        <dbReference type="ChEBI" id="CHEBI:60240"/>
    </ligand>
</feature>
<dbReference type="GO" id="GO:0005524">
    <property type="term" value="F:ATP binding"/>
    <property type="evidence" value="ECO:0007669"/>
    <property type="project" value="UniProtKB-KW"/>
</dbReference>
<dbReference type="InterPro" id="IPR036945">
    <property type="entry name" value="DAGK_sf"/>
</dbReference>
<keyword evidence="17 24" id="KW-0472">Membrane</keyword>
<keyword evidence="15 24" id="KW-1133">Transmembrane helix</keyword>
<keyword evidence="19 24" id="KW-1208">Phospholipid metabolism</keyword>
<evidence type="ECO:0000256" key="18">
    <source>
        <dbReference type="ARBA" id="ARBA00023209"/>
    </source>
</evidence>
<evidence type="ECO:0000256" key="17">
    <source>
        <dbReference type="ARBA" id="ARBA00023136"/>
    </source>
</evidence>
<comment type="cofactor">
    <cofactor evidence="23">
        <name>Mg(2+)</name>
        <dbReference type="ChEBI" id="CHEBI:18420"/>
    </cofactor>
    <text evidence="23">Mn(2+), Zn(2+), Cd(2+) and Co(2+) support activity to lesser extents.</text>
</comment>
<dbReference type="AlphaFoldDB" id="A0A917YH22"/>
<sequence length="132" mass="13973">MMRGVSEMSSPVVVPPRGGLLHILDAAGYSLAGLRRLWAETAARLECVAAIVVALAFLLRGVEVWHWLVAAALFALVLAVEALNTAIEVLTDRISPEWSQTAKDAKDLGSLAVGLLLTVNCVFVGLVLLGVI</sequence>
<evidence type="ECO:0000313" key="26">
    <source>
        <dbReference type="Proteomes" id="UP000598196"/>
    </source>
</evidence>
<comment type="catalytic activity">
    <reaction evidence="24">
        <text>a 1,2-diacyl-sn-glycerol + ATP = a 1,2-diacyl-sn-glycero-3-phosphate + ADP + H(+)</text>
        <dbReference type="Rhea" id="RHEA:10272"/>
        <dbReference type="ChEBI" id="CHEBI:15378"/>
        <dbReference type="ChEBI" id="CHEBI:17815"/>
        <dbReference type="ChEBI" id="CHEBI:30616"/>
        <dbReference type="ChEBI" id="CHEBI:58608"/>
        <dbReference type="ChEBI" id="CHEBI:456216"/>
        <dbReference type="EC" id="2.7.1.107"/>
    </reaction>
</comment>
<feature type="binding site" evidence="22">
    <location>
        <position position="40"/>
    </location>
    <ligand>
        <name>ATP</name>
        <dbReference type="ChEBI" id="CHEBI:30616"/>
    </ligand>
</feature>
<feature type="binding site" evidence="22">
    <location>
        <position position="29"/>
    </location>
    <ligand>
        <name>ATP</name>
        <dbReference type="ChEBI" id="CHEBI:30616"/>
    </ligand>
</feature>
<feature type="binding site" evidence="21">
    <location>
        <begin position="42"/>
        <end position="46"/>
    </location>
    <ligand>
        <name>substrate</name>
    </ligand>
</feature>
<keyword evidence="16 24" id="KW-0443">Lipid metabolism</keyword>
<evidence type="ECO:0000256" key="7">
    <source>
        <dbReference type="ARBA" id="ARBA00022519"/>
    </source>
</evidence>
<keyword evidence="6" id="KW-0444">Lipid biosynthesis</keyword>
<keyword evidence="10 23" id="KW-0479">Metal-binding</keyword>
<keyword evidence="7 24" id="KW-0997">Cell inner membrane</keyword>
<comment type="caution">
    <text evidence="24">Lacks conserved residue(s) required for the propagation of feature annotation.</text>
</comment>
<dbReference type="InterPro" id="IPR033718">
    <property type="entry name" value="DAGK_prok"/>
</dbReference>
<dbReference type="CDD" id="cd14264">
    <property type="entry name" value="DAGK_IM"/>
    <property type="match status" value="1"/>
</dbReference>
<dbReference type="GO" id="GO:0046872">
    <property type="term" value="F:metal ion binding"/>
    <property type="evidence" value="ECO:0007669"/>
    <property type="project" value="UniProtKB-KW"/>
</dbReference>
<comment type="subcellular location">
    <subcellularLocation>
        <location evidence="1 24">Cell inner membrane</location>
        <topology evidence="1 24">Multi-pass membrane protein</topology>
    </subcellularLocation>
</comment>
<evidence type="ECO:0000256" key="15">
    <source>
        <dbReference type="ARBA" id="ARBA00022989"/>
    </source>
</evidence>
<feature type="active site" description="Proton acceptor" evidence="20">
    <location>
        <position position="81"/>
    </location>
</feature>
<feature type="binding site" evidence="22">
    <location>
        <position position="88"/>
    </location>
    <ligand>
        <name>ATP</name>
        <dbReference type="ChEBI" id="CHEBI:30616"/>
    </ligand>
</feature>